<dbReference type="Proteomes" id="UP001500021">
    <property type="component" value="Unassembled WGS sequence"/>
</dbReference>
<dbReference type="EMBL" id="BAAAFA010000013">
    <property type="protein sequence ID" value="GAA0823197.1"/>
    <property type="molecule type" value="Genomic_DNA"/>
</dbReference>
<protein>
    <recommendedName>
        <fullName evidence="2">DUF6868 domain-containing protein</fullName>
    </recommendedName>
</protein>
<feature type="domain" description="DUF6868" evidence="2">
    <location>
        <begin position="8"/>
        <end position="83"/>
    </location>
</feature>
<proteinExistence type="predicted"/>
<dbReference type="InterPro" id="IPR049220">
    <property type="entry name" value="DUF6868"/>
</dbReference>
<keyword evidence="4" id="KW-1185">Reference proteome</keyword>
<name>A0ABP3WKA7_9GAMM</name>
<dbReference type="Pfam" id="PF21742">
    <property type="entry name" value="DUF6868"/>
    <property type="match status" value="1"/>
</dbReference>
<evidence type="ECO:0000313" key="3">
    <source>
        <dbReference type="EMBL" id="GAA0823197.1"/>
    </source>
</evidence>
<feature type="transmembrane region" description="Helical" evidence="1">
    <location>
        <begin position="55"/>
        <end position="75"/>
    </location>
</feature>
<keyword evidence="1" id="KW-0812">Transmembrane</keyword>
<sequence>MPAIELSSELTTFLGWCSVINIGILLFTTLAMTLFKSCISEIHSQLTGVEKVKLLPLYFHYMGQYKIFILVFNLVPYCALKLMTS</sequence>
<feature type="transmembrane region" description="Helical" evidence="1">
    <location>
        <begin position="13"/>
        <end position="35"/>
    </location>
</feature>
<evidence type="ECO:0000313" key="4">
    <source>
        <dbReference type="Proteomes" id="UP001500021"/>
    </source>
</evidence>
<gene>
    <name evidence="3" type="ORF">GCM10009111_32500</name>
</gene>
<keyword evidence="1" id="KW-0472">Membrane</keyword>
<evidence type="ECO:0000259" key="2">
    <source>
        <dbReference type="Pfam" id="PF21742"/>
    </source>
</evidence>
<keyword evidence="1" id="KW-1133">Transmembrane helix</keyword>
<evidence type="ECO:0000256" key="1">
    <source>
        <dbReference type="SAM" id="Phobius"/>
    </source>
</evidence>
<accession>A0ABP3WKA7</accession>
<organism evidence="3 4">
    <name type="scientific">Colwellia asteriadis</name>
    <dbReference type="NCBI Taxonomy" id="517723"/>
    <lineage>
        <taxon>Bacteria</taxon>
        <taxon>Pseudomonadati</taxon>
        <taxon>Pseudomonadota</taxon>
        <taxon>Gammaproteobacteria</taxon>
        <taxon>Alteromonadales</taxon>
        <taxon>Colwelliaceae</taxon>
        <taxon>Colwellia</taxon>
    </lineage>
</organism>
<comment type="caution">
    <text evidence="3">The sequence shown here is derived from an EMBL/GenBank/DDBJ whole genome shotgun (WGS) entry which is preliminary data.</text>
</comment>
<reference evidence="4" key="1">
    <citation type="journal article" date="2019" name="Int. J. Syst. Evol. Microbiol.">
        <title>The Global Catalogue of Microorganisms (GCM) 10K type strain sequencing project: providing services to taxonomists for standard genome sequencing and annotation.</title>
        <authorList>
            <consortium name="The Broad Institute Genomics Platform"/>
            <consortium name="The Broad Institute Genome Sequencing Center for Infectious Disease"/>
            <person name="Wu L."/>
            <person name="Ma J."/>
        </authorList>
    </citation>
    <scope>NUCLEOTIDE SEQUENCE [LARGE SCALE GENOMIC DNA]</scope>
    <source>
        <strain evidence="4">JCM 15608</strain>
    </source>
</reference>
<dbReference type="RefSeq" id="WP_252738993.1">
    <property type="nucleotide sequence ID" value="NZ_BAAAFA010000013.1"/>
</dbReference>